<proteinExistence type="predicted"/>
<dbReference type="PANTHER" id="PTHR24413">
    <property type="entry name" value="SPECKLE-TYPE POZ PROTEIN"/>
    <property type="match status" value="1"/>
</dbReference>
<sequence>MYQPLIKIERKWSFKYKFIENYRTVDPYWSSFVDPLIPDVKFNIIFYILDSSHCRLIVSKTPSRPANASVRIVIETEDNKKKTIDFDWVDDRALQRTIKVQEIDDWRYPQLQKPDSITSYRFTCIIKWEGFNYSKQSIIYNFYSHLKNFLTVPELSDMMIVIDENEIPVHKVILAAHSRVFLAMFKSGMTESSTKRIVVTDIEIEIMKKVVEFMYTGTINPVPQYDVMFSIMKVADKYEILDLKEFCEYKLSEKITIENALEIHEKNSLYGGPLLKKNILSFMVKNSMEIIASDGFQDFYRRKPELLSQFFIHSIVVANMQADNEEAKNIMSAIYQYEMNEANS</sequence>
<dbReference type="CDD" id="cd14733">
    <property type="entry name" value="BACK"/>
    <property type="match status" value="1"/>
</dbReference>
<dbReference type="Gene3D" id="1.25.40.420">
    <property type="match status" value="1"/>
</dbReference>
<dbReference type="CDD" id="cd18186">
    <property type="entry name" value="BTB_POZ_ZBTB_KLHL-like"/>
    <property type="match status" value="1"/>
</dbReference>
<organism evidence="2 3">
    <name type="scientific">Microctonus hyperodae</name>
    <name type="common">Parasitoid wasp</name>
    <dbReference type="NCBI Taxonomy" id="165561"/>
    <lineage>
        <taxon>Eukaryota</taxon>
        <taxon>Metazoa</taxon>
        <taxon>Ecdysozoa</taxon>
        <taxon>Arthropoda</taxon>
        <taxon>Hexapoda</taxon>
        <taxon>Insecta</taxon>
        <taxon>Pterygota</taxon>
        <taxon>Neoptera</taxon>
        <taxon>Endopterygota</taxon>
        <taxon>Hymenoptera</taxon>
        <taxon>Apocrita</taxon>
        <taxon>Ichneumonoidea</taxon>
        <taxon>Braconidae</taxon>
        <taxon>Euphorinae</taxon>
        <taxon>Microctonus</taxon>
    </lineage>
</organism>
<dbReference type="AlphaFoldDB" id="A0AA39KGN0"/>
<gene>
    <name evidence="2" type="ORF">PV327_008142</name>
</gene>
<protein>
    <recommendedName>
        <fullName evidence="1">BTB domain-containing protein</fullName>
    </recommendedName>
</protein>
<dbReference type="InterPro" id="IPR000210">
    <property type="entry name" value="BTB/POZ_dom"/>
</dbReference>
<evidence type="ECO:0000313" key="2">
    <source>
        <dbReference type="EMBL" id="KAK0161724.1"/>
    </source>
</evidence>
<name>A0AA39KGN0_MICHY</name>
<reference evidence="2" key="1">
    <citation type="journal article" date="2023" name="bioRxiv">
        <title>Scaffold-level genome assemblies of two parasitoid biocontrol wasps reveal the parthenogenesis mechanism and an associated novel virus.</title>
        <authorList>
            <person name="Inwood S."/>
            <person name="Skelly J."/>
            <person name="Guhlin J."/>
            <person name="Harrop T."/>
            <person name="Goldson S."/>
            <person name="Dearden P."/>
        </authorList>
    </citation>
    <scope>NUCLEOTIDE SEQUENCE</scope>
    <source>
        <strain evidence="2">Lincoln</strain>
        <tissue evidence="2">Whole body</tissue>
    </source>
</reference>
<evidence type="ECO:0000313" key="3">
    <source>
        <dbReference type="Proteomes" id="UP001168972"/>
    </source>
</evidence>
<dbReference type="Gene3D" id="3.30.710.10">
    <property type="entry name" value="Potassium Channel Kv1.1, Chain A"/>
    <property type="match status" value="1"/>
</dbReference>
<comment type="caution">
    <text evidence="2">The sequence shown here is derived from an EMBL/GenBank/DDBJ whole genome shotgun (WGS) entry which is preliminary data.</text>
</comment>
<dbReference type="InterPro" id="IPR011333">
    <property type="entry name" value="SKP1/BTB/POZ_sf"/>
</dbReference>
<evidence type="ECO:0000259" key="1">
    <source>
        <dbReference type="PROSITE" id="PS50097"/>
    </source>
</evidence>
<keyword evidence="3" id="KW-1185">Reference proteome</keyword>
<dbReference type="SUPFAM" id="SSF54695">
    <property type="entry name" value="POZ domain"/>
    <property type="match status" value="1"/>
</dbReference>
<reference evidence="2" key="2">
    <citation type="submission" date="2023-03" db="EMBL/GenBank/DDBJ databases">
        <authorList>
            <person name="Inwood S.N."/>
            <person name="Skelly J.G."/>
            <person name="Guhlin J."/>
            <person name="Harrop T.W.R."/>
            <person name="Goldson S.G."/>
            <person name="Dearden P.K."/>
        </authorList>
    </citation>
    <scope>NUCLEOTIDE SEQUENCE</scope>
    <source>
        <strain evidence="2">Lincoln</strain>
        <tissue evidence="2">Whole body</tissue>
    </source>
</reference>
<dbReference type="EMBL" id="JAQQBR010001834">
    <property type="protein sequence ID" value="KAK0161724.1"/>
    <property type="molecule type" value="Genomic_DNA"/>
</dbReference>
<dbReference type="Pfam" id="PF00651">
    <property type="entry name" value="BTB"/>
    <property type="match status" value="1"/>
</dbReference>
<dbReference type="SMART" id="SM00225">
    <property type="entry name" value="BTB"/>
    <property type="match status" value="1"/>
</dbReference>
<feature type="domain" description="BTB" evidence="1">
    <location>
        <begin position="156"/>
        <end position="223"/>
    </location>
</feature>
<accession>A0AA39KGN0</accession>
<dbReference type="Proteomes" id="UP001168972">
    <property type="component" value="Unassembled WGS sequence"/>
</dbReference>
<dbReference type="PROSITE" id="PS50097">
    <property type="entry name" value="BTB"/>
    <property type="match status" value="1"/>
</dbReference>